<proteinExistence type="predicted"/>
<protein>
    <submittedName>
        <fullName evidence="5">MarR family transcriptional regulator</fullName>
    </submittedName>
</protein>
<dbReference type="PRINTS" id="PR00598">
    <property type="entry name" value="HTHMARR"/>
</dbReference>
<dbReference type="InterPro" id="IPR036388">
    <property type="entry name" value="WH-like_DNA-bd_sf"/>
</dbReference>
<dbReference type="Pfam" id="PF01047">
    <property type="entry name" value="MarR"/>
    <property type="match status" value="1"/>
</dbReference>
<keyword evidence="2" id="KW-0238">DNA-binding</keyword>
<dbReference type="PANTHER" id="PTHR42756">
    <property type="entry name" value="TRANSCRIPTIONAL REGULATOR, MARR"/>
    <property type="match status" value="1"/>
</dbReference>
<evidence type="ECO:0000256" key="2">
    <source>
        <dbReference type="ARBA" id="ARBA00023125"/>
    </source>
</evidence>
<dbReference type="RefSeq" id="WP_056974419.1">
    <property type="nucleotide sequence ID" value="NZ_AYZL01000016.1"/>
</dbReference>
<dbReference type="Gene3D" id="1.10.10.10">
    <property type="entry name" value="Winged helix-like DNA-binding domain superfamily/Winged helix DNA-binding domain"/>
    <property type="match status" value="1"/>
</dbReference>
<reference evidence="5 6" key="1">
    <citation type="journal article" date="2015" name="Genome Announc.">
        <title>Expanding the biotechnology potential of lactobacilli through comparative genomics of 213 strains and associated genera.</title>
        <authorList>
            <person name="Sun Z."/>
            <person name="Harris H.M."/>
            <person name="McCann A."/>
            <person name="Guo C."/>
            <person name="Argimon S."/>
            <person name="Zhang W."/>
            <person name="Yang X."/>
            <person name="Jeffery I.B."/>
            <person name="Cooney J.C."/>
            <person name="Kagawa T.F."/>
            <person name="Liu W."/>
            <person name="Song Y."/>
            <person name="Salvetti E."/>
            <person name="Wrobel A."/>
            <person name="Rasinkangas P."/>
            <person name="Parkhill J."/>
            <person name="Rea M.C."/>
            <person name="O'Sullivan O."/>
            <person name="Ritari J."/>
            <person name="Douillard F.P."/>
            <person name="Paul Ross R."/>
            <person name="Yang R."/>
            <person name="Briner A.E."/>
            <person name="Felis G.E."/>
            <person name="de Vos W.M."/>
            <person name="Barrangou R."/>
            <person name="Klaenhammer T.R."/>
            <person name="Caufield P.W."/>
            <person name="Cui Y."/>
            <person name="Zhang H."/>
            <person name="O'Toole P.W."/>
        </authorList>
    </citation>
    <scope>NUCLEOTIDE SEQUENCE [LARGE SCALE GENOMIC DNA]</scope>
    <source>
        <strain evidence="5 6">DSM 23037</strain>
    </source>
</reference>
<keyword evidence="3" id="KW-0804">Transcription</keyword>
<dbReference type="SMART" id="SM00347">
    <property type="entry name" value="HTH_MARR"/>
    <property type="match status" value="1"/>
</dbReference>
<dbReference type="GO" id="GO:0003677">
    <property type="term" value="F:DNA binding"/>
    <property type="evidence" value="ECO:0007669"/>
    <property type="project" value="UniProtKB-KW"/>
</dbReference>
<accession>A0A0R2DLU1</accession>
<name>A0A0R2DLU1_9LACO</name>
<evidence type="ECO:0000313" key="5">
    <source>
        <dbReference type="EMBL" id="KRN04155.1"/>
    </source>
</evidence>
<feature type="domain" description="HTH marR-type" evidence="4">
    <location>
        <begin position="8"/>
        <end position="138"/>
    </location>
</feature>
<dbReference type="GO" id="GO:0003700">
    <property type="term" value="F:DNA-binding transcription factor activity"/>
    <property type="evidence" value="ECO:0007669"/>
    <property type="project" value="InterPro"/>
</dbReference>
<evidence type="ECO:0000259" key="4">
    <source>
        <dbReference type="PROSITE" id="PS50995"/>
    </source>
</evidence>
<organism evidence="5 6">
    <name type="scientific">Holzapfeliella floricola DSM 23037 = JCM 16512</name>
    <dbReference type="NCBI Taxonomy" id="1423744"/>
    <lineage>
        <taxon>Bacteria</taxon>
        <taxon>Bacillati</taxon>
        <taxon>Bacillota</taxon>
        <taxon>Bacilli</taxon>
        <taxon>Lactobacillales</taxon>
        <taxon>Lactobacillaceae</taxon>
        <taxon>Holzapfeliella</taxon>
    </lineage>
</organism>
<dbReference type="OrthoDB" id="9806864at2"/>
<dbReference type="Proteomes" id="UP000051378">
    <property type="component" value="Unassembled WGS sequence"/>
</dbReference>
<dbReference type="AlphaFoldDB" id="A0A0R2DLU1"/>
<dbReference type="InterPro" id="IPR036390">
    <property type="entry name" value="WH_DNA-bd_sf"/>
</dbReference>
<comment type="caution">
    <text evidence="5">The sequence shown here is derived from an EMBL/GenBank/DDBJ whole genome shotgun (WGS) entry which is preliminary data.</text>
</comment>
<evidence type="ECO:0000256" key="3">
    <source>
        <dbReference type="ARBA" id="ARBA00023163"/>
    </source>
</evidence>
<keyword evidence="6" id="KW-1185">Reference proteome</keyword>
<sequence length="147" mass="17183">MDNEIILGEQLCFSIYQADKFFKRFYSKALEPFNLTYAQYIVMLTLYEHKSMSVKELGENVGLDSGTLTPLLRRLEKLGWVQRRHSAEDERRLVINPTTSAAQKRQELYDHLNFCLSKLDLTPKQYESLRETMTQLGSKLDQISLEI</sequence>
<dbReference type="SUPFAM" id="SSF46785">
    <property type="entry name" value="Winged helix' DNA-binding domain"/>
    <property type="match status" value="1"/>
</dbReference>
<dbReference type="PATRIC" id="fig|1423744.4.peg.259"/>
<dbReference type="InterPro" id="IPR000835">
    <property type="entry name" value="HTH_MarR-typ"/>
</dbReference>
<keyword evidence="1" id="KW-0805">Transcription regulation</keyword>
<gene>
    <name evidence="5" type="ORF">FC86_GL000252</name>
</gene>
<dbReference type="EMBL" id="AYZL01000016">
    <property type="protein sequence ID" value="KRN04155.1"/>
    <property type="molecule type" value="Genomic_DNA"/>
</dbReference>
<dbReference type="PANTHER" id="PTHR42756:SF1">
    <property type="entry name" value="TRANSCRIPTIONAL REPRESSOR OF EMRAB OPERON"/>
    <property type="match status" value="1"/>
</dbReference>
<dbReference type="PROSITE" id="PS50995">
    <property type="entry name" value="HTH_MARR_2"/>
    <property type="match status" value="1"/>
</dbReference>
<dbReference type="STRING" id="1423744.FC86_GL000252"/>
<evidence type="ECO:0000256" key="1">
    <source>
        <dbReference type="ARBA" id="ARBA00023015"/>
    </source>
</evidence>
<evidence type="ECO:0000313" key="6">
    <source>
        <dbReference type="Proteomes" id="UP000051378"/>
    </source>
</evidence>